<accession>A0ABT5QKR5</accession>
<proteinExistence type="predicted"/>
<evidence type="ECO:0000313" key="2">
    <source>
        <dbReference type="EMBL" id="MDD1781584.1"/>
    </source>
</evidence>
<dbReference type="InterPro" id="IPR021698">
    <property type="entry name" value="DUF3280"/>
</dbReference>
<feature type="chain" id="PRO_5046233231" evidence="1">
    <location>
        <begin position="23"/>
        <end position="168"/>
    </location>
</feature>
<sequence length="168" mass="18875">MLKRYQRHCLFAFLLLSFQATAEVPSRITVLDFELNDLTYTENNEAEIKRTASLAPLLRDALSTSFTIVPVSHSAYQRANQGFGYLIQHPTAAADLGRANQADWVVVTRLHKPSFLFAYLIAHVVHVPSATALPKRIVEIKGQQAKLNQRGINKLAEQITRQTSAFKQ</sequence>
<feature type="signal peptide" evidence="1">
    <location>
        <begin position="1"/>
        <end position="22"/>
    </location>
</feature>
<dbReference type="Pfam" id="PF11684">
    <property type="entry name" value="DUF3280"/>
    <property type="match status" value="1"/>
</dbReference>
<keyword evidence="3" id="KW-1185">Reference proteome</keyword>
<gene>
    <name evidence="2" type="ORF">LRP49_10305</name>
</gene>
<dbReference type="RefSeq" id="WP_274142032.1">
    <property type="nucleotide sequence ID" value="NZ_JAJUBB010000006.1"/>
</dbReference>
<dbReference type="EMBL" id="JAJUBB010000006">
    <property type="protein sequence ID" value="MDD1781584.1"/>
    <property type="molecule type" value="Genomic_DNA"/>
</dbReference>
<name>A0ABT5QKR5_9GAMM</name>
<keyword evidence="1" id="KW-0732">Signal</keyword>
<dbReference type="Proteomes" id="UP001149821">
    <property type="component" value="Unassembled WGS sequence"/>
</dbReference>
<protein>
    <submittedName>
        <fullName evidence="2">DUF3280 domain-containing protein</fullName>
    </submittedName>
</protein>
<comment type="caution">
    <text evidence="2">The sequence shown here is derived from an EMBL/GenBank/DDBJ whole genome shotgun (WGS) entry which is preliminary data.</text>
</comment>
<evidence type="ECO:0000256" key="1">
    <source>
        <dbReference type="SAM" id="SignalP"/>
    </source>
</evidence>
<organism evidence="2 3">
    <name type="scientific">Enterovibrio qingdaonensis</name>
    <dbReference type="NCBI Taxonomy" id="2899818"/>
    <lineage>
        <taxon>Bacteria</taxon>
        <taxon>Pseudomonadati</taxon>
        <taxon>Pseudomonadota</taxon>
        <taxon>Gammaproteobacteria</taxon>
        <taxon>Vibrionales</taxon>
        <taxon>Vibrionaceae</taxon>
        <taxon>Enterovibrio</taxon>
    </lineage>
</organism>
<reference evidence="2" key="1">
    <citation type="submission" date="2021-12" db="EMBL/GenBank/DDBJ databases">
        <title>Enterovibrio ZSDZ35 sp. nov. and Enterovibrio ZSDZ42 sp. nov., isolated from coastal seawater in Qingdao.</title>
        <authorList>
            <person name="Zhang P."/>
        </authorList>
    </citation>
    <scope>NUCLEOTIDE SEQUENCE</scope>
    <source>
        <strain evidence="2">ZSDZ35</strain>
    </source>
</reference>
<evidence type="ECO:0000313" key="3">
    <source>
        <dbReference type="Proteomes" id="UP001149821"/>
    </source>
</evidence>